<dbReference type="SMART" id="SM00061">
    <property type="entry name" value="MATH"/>
    <property type="match status" value="1"/>
</dbReference>
<dbReference type="Ensembl" id="ENSACLT00000020166.2">
    <property type="protein sequence ID" value="ENSACLP00000019707.1"/>
    <property type="gene ID" value="ENSACLG00000013405.2"/>
</dbReference>
<dbReference type="GO" id="GO:0043122">
    <property type="term" value="P:regulation of canonical NF-kappaB signal transduction"/>
    <property type="evidence" value="ECO:0007669"/>
    <property type="project" value="TreeGrafter"/>
</dbReference>
<dbReference type="GeneTree" id="ENSGT00940000163836"/>
<dbReference type="InterPro" id="IPR012227">
    <property type="entry name" value="TNF_rcpt-assoc_TRAF_met"/>
</dbReference>
<dbReference type="Pfam" id="PF02176">
    <property type="entry name" value="zf-TRAF"/>
    <property type="match status" value="1"/>
</dbReference>
<keyword evidence="10" id="KW-0175">Coiled coil</keyword>
<dbReference type="PANTHER" id="PTHR10131">
    <property type="entry name" value="TNF RECEPTOR ASSOCIATED FACTOR"/>
    <property type="match status" value="1"/>
</dbReference>
<dbReference type="GO" id="GO:0031996">
    <property type="term" value="F:thioesterase binding"/>
    <property type="evidence" value="ECO:0007669"/>
    <property type="project" value="TreeGrafter"/>
</dbReference>
<name>A0A3P8PRQ1_ASTCA</name>
<evidence type="ECO:0000256" key="8">
    <source>
        <dbReference type="ARBA" id="ARBA00022833"/>
    </source>
</evidence>
<dbReference type="GO" id="GO:0009898">
    <property type="term" value="C:cytoplasmic side of plasma membrane"/>
    <property type="evidence" value="ECO:0007669"/>
    <property type="project" value="TreeGrafter"/>
</dbReference>
<dbReference type="InterPro" id="IPR049342">
    <property type="entry name" value="TRAF1-6_MATH_dom"/>
</dbReference>
<keyword evidence="6" id="KW-0677">Repeat</keyword>
<dbReference type="OrthoDB" id="1737200at2759"/>
<gene>
    <name evidence="17" type="primary">TRAF5</name>
</gene>
<dbReference type="InterPro" id="IPR017907">
    <property type="entry name" value="Znf_RING_CS"/>
</dbReference>
<organism evidence="17 18">
    <name type="scientific">Astatotilapia calliptera</name>
    <name type="common">Eastern happy</name>
    <name type="synonym">Chromis callipterus</name>
    <dbReference type="NCBI Taxonomy" id="8154"/>
    <lineage>
        <taxon>Eukaryota</taxon>
        <taxon>Metazoa</taxon>
        <taxon>Chordata</taxon>
        <taxon>Craniata</taxon>
        <taxon>Vertebrata</taxon>
        <taxon>Euteleostomi</taxon>
        <taxon>Actinopterygii</taxon>
        <taxon>Neopterygii</taxon>
        <taxon>Teleostei</taxon>
        <taxon>Neoteleostei</taxon>
        <taxon>Acanthomorphata</taxon>
        <taxon>Ovalentaria</taxon>
        <taxon>Cichlomorphae</taxon>
        <taxon>Cichliformes</taxon>
        <taxon>Cichlidae</taxon>
        <taxon>African cichlids</taxon>
        <taxon>Pseudocrenilabrinae</taxon>
        <taxon>Haplochromini</taxon>
        <taxon>Astatotilapia</taxon>
    </lineage>
</organism>
<dbReference type="STRING" id="8154.ENSACLP00000019707"/>
<dbReference type="GO" id="GO:0006915">
    <property type="term" value="P:apoptotic process"/>
    <property type="evidence" value="ECO:0007669"/>
    <property type="project" value="UniProtKB-KW"/>
</dbReference>
<evidence type="ECO:0000256" key="13">
    <source>
        <dbReference type="SAM" id="MobiDB-lite"/>
    </source>
</evidence>
<evidence type="ECO:0000256" key="9">
    <source>
        <dbReference type="ARBA" id="ARBA00022843"/>
    </source>
</evidence>
<dbReference type="PIRSF" id="PIRSF015614">
    <property type="entry name" value="TRAF"/>
    <property type="match status" value="1"/>
</dbReference>
<comment type="similarity">
    <text evidence="11">Belongs to the TNF receptor-associated factor family.</text>
</comment>
<evidence type="ECO:0000256" key="12">
    <source>
        <dbReference type="PROSITE-ProRule" id="PRU00207"/>
    </source>
</evidence>
<dbReference type="Pfam" id="PF21355">
    <property type="entry name" value="TRAF-mep_MATH"/>
    <property type="match status" value="1"/>
</dbReference>
<protein>
    <recommendedName>
        <fullName evidence="11">TNF receptor-associated factor</fullName>
        <ecNumber evidence="11">2.3.2.27</ecNumber>
    </recommendedName>
</protein>
<reference evidence="17" key="4">
    <citation type="submission" date="2025-09" db="UniProtKB">
        <authorList>
            <consortium name="Ensembl"/>
        </authorList>
    </citation>
    <scope>IDENTIFICATION</scope>
</reference>
<feature type="region of interest" description="Disordered" evidence="13">
    <location>
        <begin position="1"/>
        <end position="42"/>
    </location>
</feature>
<feature type="compositionally biased region" description="Basic and acidic residues" evidence="13">
    <location>
        <begin position="25"/>
        <end position="38"/>
    </location>
</feature>
<keyword evidence="18" id="KW-1185">Reference proteome</keyword>
<feature type="zinc finger region" description="TRAF-type" evidence="12">
    <location>
        <begin position="155"/>
        <end position="208"/>
    </location>
</feature>
<evidence type="ECO:0000259" key="15">
    <source>
        <dbReference type="PROSITE" id="PS50144"/>
    </source>
</evidence>
<evidence type="ECO:0000256" key="5">
    <source>
        <dbReference type="ARBA" id="ARBA00022723"/>
    </source>
</evidence>
<dbReference type="FunFam" id="3.30.40.10:FF:000286">
    <property type="entry name" value="TNF receptor-associated factor"/>
    <property type="match status" value="1"/>
</dbReference>
<evidence type="ECO:0000313" key="17">
    <source>
        <dbReference type="Ensembl" id="ENSACLP00000019707.1"/>
    </source>
</evidence>
<evidence type="ECO:0000256" key="1">
    <source>
        <dbReference type="ARBA" id="ARBA00004496"/>
    </source>
</evidence>
<evidence type="ECO:0000259" key="16">
    <source>
        <dbReference type="PROSITE" id="PS50145"/>
    </source>
</evidence>
<evidence type="ECO:0000313" key="18">
    <source>
        <dbReference type="Proteomes" id="UP000265100"/>
    </source>
</evidence>
<dbReference type="InterPro" id="IPR013083">
    <property type="entry name" value="Znf_RING/FYVE/PHD"/>
</dbReference>
<evidence type="ECO:0000256" key="4">
    <source>
        <dbReference type="ARBA" id="ARBA00022703"/>
    </source>
</evidence>
<evidence type="ECO:0000256" key="6">
    <source>
        <dbReference type="ARBA" id="ARBA00022737"/>
    </source>
</evidence>
<feature type="domain" description="RING-type" evidence="14">
    <location>
        <begin position="70"/>
        <end position="112"/>
    </location>
</feature>
<keyword evidence="7 12" id="KW-0863">Zinc-finger</keyword>
<evidence type="ECO:0000256" key="10">
    <source>
        <dbReference type="ARBA" id="ARBA00023054"/>
    </source>
</evidence>
<dbReference type="Bgee" id="ENSACLG00000013405">
    <property type="expression patterns" value="Expressed in liver"/>
</dbReference>
<dbReference type="GO" id="GO:0061630">
    <property type="term" value="F:ubiquitin protein ligase activity"/>
    <property type="evidence" value="ECO:0007669"/>
    <property type="project" value="UniProtKB-EC"/>
</dbReference>
<keyword evidence="2 11" id="KW-0963">Cytoplasm</keyword>
<dbReference type="PANTHER" id="PTHR10131:SF83">
    <property type="entry name" value="TNF RECEPTOR-ASSOCIATED FACTOR 5"/>
    <property type="match status" value="1"/>
</dbReference>
<accession>A0A3P8PRQ1</accession>
<dbReference type="OMA" id="HVQSLCP"/>
<dbReference type="GO" id="GO:0042981">
    <property type="term" value="P:regulation of apoptotic process"/>
    <property type="evidence" value="ECO:0007669"/>
    <property type="project" value="InterPro"/>
</dbReference>
<dbReference type="SUPFAM" id="SSF57850">
    <property type="entry name" value="RING/U-box"/>
    <property type="match status" value="1"/>
</dbReference>
<feature type="domain" description="TRAF-type" evidence="16">
    <location>
        <begin position="155"/>
        <end position="208"/>
    </location>
</feature>
<reference evidence="17 18" key="1">
    <citation type="submission" date="2018-05" db="EMBL/GenBank/DDBJ databases">
        <authorList>
            <person name="Datahose"/>
        </authorList>
    </citation>
    <scope>NUCLEOTIDE SEQUENCE</scope>
</reference>
<proteinExistence type="inferred from homology"/>
<comment type="catalytic activity">
    <reaction evidence="11">
        <text>S-ubiquitinyl-[E2 ubiquitin-conjugating enzyme]-L-cysteine + [acceptor protein]-L-lysine = [E2 ubiquitin-conjugating enzyme]-L-cysteine + N(6)-ubiquitinyl-[acceptor protein]-L-lysine.</text>
        <dbReference type="EC" id="2.3.2.27"/>
    </reaction>
</comment>
<dbReference type="Gene3D" id="3.30.40.10">
    <property type="entry name" value="Zinc/RING finger domain, C3HC4 (zinc finger)"/>
    <property type="match status" value="2"/>
</dbReference>
<keyword evidence="5 11" id="KW-0479">Metal-binding</keyword>
<dbReference type="SUPFAM" id="SSF49599">
    <property type="entry name" value="TRAF domain-like"/>
    <property type="match status" value="3"/>
</dbReference>
<dbReference type="InterPro" id="IPR001293">
    <property type="entry name" value="Znf_TRAF"/>
</dbReference>
<dbReference type="PROSITE" id="PS50144">
    <property type="entry name" value="MATH"/>
    <property type="match status" value="1"/>
</dbReference>
<dbReference type="GO" id="GO:0005737">
    <property type="term" value="C:cytoplasm"/>
    <property type="evidence" value="ECO:0007669"/>
    <property type="project" value="UniProtKB-SubCell"/>
</dbReference>
<feature type="compositionally biased region" description="Polar residues" evidence="13">
    <location>
        <begin position="1"/>
        <end position="10"/>
    </location>
</feature>
<dbReference type="Proteomes" id="UP000265100">
    <property type="component" value="Chromosome 6"/>
</dbReference>
<evidence type="ECO:0000256" key="2">
    <source>
        <dbReference type="ARBA" id="ARBA00022490"/>
    </source>
</evidence>
<dbReference type="InterPro" id="IPR001841">
    <property type="entry name" value="Znf_RING"/>
</dbReference>
<feature type="zinc finger region" description="TRAF-type" evidence="12">
    <location>
        <begin position="210"/>
        <end position="259"/>
    </location>
</feature>
<evidence type="ECO:0000256" key="3">
    <source>
        <dbReference type="ARBA" id="ARBA00022499"/>
    </source>
</evidence>
<keyword evidence="9" id="KW-0832">Ubl conjugation</keyword>
<evidence type="ECO:0000256" key="7">
    <source>
        <dbReference type="ARBA" id="ARBA00022771"/>
    </source>
</evidence>
<keyword evidence="8 11" id="KW-0862">Zinc</keyword>
<dbReference type="InterPro" id="IPR002083">
    <property type="entry name" value="MATH/TRAF_dom"/>
</dbReference>
<dbReference type="FunFam" id="2.60.210.10:FF:000001">
    <property type="entry name" value="TNF receptor-associated factor"/>
    <property type="match status" value="1"/>
</dbReference>
<dbReference type="InterPro" id="IPR008974">
    <property type="entry name" value="TRAF-like"/>
</dbReference>
<dbReference type="InterPro" id="IPR027370">
    <property type="entry name" value="Znf-RING_euk"/>
</dbReference>
<dbReference type="PROSITE" id="PS50089">
    <property type="entry name" value="ZF_RING_2"/>
    <property type="match status" value="1"/>
</dbReference>
<dbReference type="AlphaFoldDB" id="A0A3P8PRQ1"/>
<evidence type="ECO:0000256" key="11">
    <source>
        <dbReference type="PIRNR" id="PIRNR015614"/>
    </source>
</evidence>
<sequence>MATANTNQGGSPEEASIPSETYSLRSEESRLGSEESRRRLSGPTVSWDSELASIRHRLKFVLKLKEEFVCPICREVVLNPQQNSCGHIYCFHCLQGLLESSSPSNPVCPVDKAVITTTEVFQDNCCKREISSLEVYCTNAPACTTIFTLNNLQEHLKSCQYEQVQCTNTGCIAVLQRRHLQEHLTNICPYRREPCPHCRQLFQLSLIQDHVQSLCPDVKVDCPEGCSQKVPRHKLTSHRQLCPEVNNDCCFKKFGCSVQGKRRNAKLHEDKAINHHMLLVLRSNTHLEKQMEVFQEDSLEMEQEVQTDTLLLTGLQKQFRPLLQLSSNHEHAVSMAQRTLRRQEDTLSSVQLDLQQVSRGLRPHLEELAQLRKSLDVAMQEVSEVEALREHLGTLEENLKRHSGLLHLHAAQLNLNKKHLQELEVTSYDGKLIWKIEDFGKRSGAEANGQLSCLTSVPFYTGRCGYKMAIKAYLNGDGEGRGTHLSLYVVLMPGDFDTLLPWPFRQTVSLSVLDQSGASNHRSLSFRPDPTTKCFQQPTPESQTNVAVGFPCFISHNMLQTPQNALYVKDNTLFVKAKVDMTGFEQL</sequence>
<feature type="domain" description="MATH" evidence="15">
    <location>
        <begin position="429"/>
        <end position="579"/>
    </location>
</feature>
<dbReference type="Gene3D" id="2.60.210.10">
    <property type="entry name" value="Apoptosis, Tumor Necrosis Factor Receptor Associated Protein 2, Chain A"/>
    <property type="match status" value="1"/>
</dbReference>
<reference evidence="17" key="3">
    <citation type="submission" date="2025-08" db="UniProtKB">
        <authorList>
            <consortium name="Ensembl"/>
        </authorList>
    </citation>
    <scope>IDENTIFICATION</scope>
</reference>
<keyword evidence="3" id="KW-1017">Isopeptide bond</keyword>
<dbReference type="GO" id="GO:0005164">
    <property type="term" value="F:tumor necrosis factor receptor binding"/>
    <property type="evidence" value="ECO:0007669"/>
    <property type="project" value="UniProtKB-UniRule"/>
</dbReference>
<evidence type="ECO:0000259" key="14">
    <source>
        <dbReference type="PROSITE" id="PS50089"/>
    </source>
</evidence>
<dbReference type="GO" id="GO:0007165">
    <property type="term" value="P:signal transduction"/>
    <property type="evidence" value="ECO:0007669"/>
    <property type="project" value="InterPro"/>
</dbReference>
<dbReference type="GO" id="GO:0008270">
    <property type="term" value="F:zinc ion binding"/>
    <property type="evidence" value="ECO:0007669"/>
    <property type="project" value="UniProtKB-UniRule"/>
</dbReference>
<dbReference type="SMART" id="SM00184">
    <property type="entry name" value="RING"/>
    <property type="match status" value="1"/>
</dbReference>
<dbReference type="PROSITE" id="PS00518">
    <property type="entry name" value="ZF_RING_1"/>
    <property type="match status" value="1"/>
</dbReference>
<comment type="subcellular location">
    <subcellularLocation>
        <location evidence="1 11">Cytoplasm</location>
    </subcellularLocation>
</comment>
<feature type="domain" description="TRAF-type" evidence="16">
    <location>
        <begin position="210"/>
        <end position="259"/>
    </location>
</feature>
<reference evidence="18" key="2">
    <citation type="submission" date="2023-03" db="EMBL/GenBank/DDBJ databases">
        <authorList>
            <consortium name="Wellcome Sanger Institute Data Sharing"/>
        </authorList>
    </citation>
    <scope>NUCLEOTIDE SEQUENCE [LARGE SCALE GENOMIC DNA]</scope>
</reference>
<dbReference type="Pfam" id="PF13445">
    <property type="entry name" value="zf-RING_UBOX"/>
    <property type="match status" value="1"/>
</dbReference>
<dbReference type="EC" id="2.3.2.27" evidence="11"/>
<dbReference type="PROSITE" id="PS50145">
    <property type="entry name" value="ZF_TRAF"/>
    <property type="match status" value="2"/>
</dbReference>
<keyword evidence="4" id="KW-0053">Apoptosis</keyword>